<keyword evidence="2" id="KW-0805">Transcription regulation</keyword>
<dbReference type="InterPro" id="IPR013324">
    <property type="entry name" value="RNA_pol_sigma_r3/r4-like"/>
</dbReference>
<dbReference type="InterPro" id="IPR013249">
    <property type="entry name" value="RNA_pol_sigma70_r4_t2"/>
</dbReference>
<evidence type="ECO:0000256" key="4">
    <source>
        <dbReference type="ARBA" id="ARBA00023125"/>
    </source>
</evidence>
<evidence type="ECO:0000259" key="6">
    <source>
        <dbReference type="Pfam" id="PF04542"/>
    </source>
</evidence>
<dbReference type="InterPro" id="IPR039425">
    <property type="entry name" value="RNA_pol_sigma-70-like"/>
</dbReference>
<dbReference type="Gene3D" id="1.10.1740.10">
    <property type="match status" value="1"/>
</dbReference>
<evidence type="ECO:0000256" key="3">
    <source>
        <dbReference type="ARBA" id="ARBA00023082"/>
    </source>
</evidence>
<dbReference type="InterPro" id="IPR036388">
    <property type="entry name" value="WH-like_DNA-bd_sf"/>
</dbReference>
<evidence type="ECO:0000256" key="1">
    <source>
        <dbReference type="ARBA" id="ARBA00010641"/>
    </source>
</evidence>
<name>A0A1B2DD76_9BACL</name>
<dbReference type="GO" id="GO:0016987">
    <property type="term" value="F:sigma factor activity"/>
    <property type="evidence" value="ECO:0007669"/>
    <property type="project" value="UniProtKB-KW"/>
</dbReference>
<keyword evidence="3" id="KW-0731">Sigma factor</keyword>
<evidence type="ECO:0000313" key="8">
    <source>
        <dbReference type="EMBL" id="ANY65658.1"/>
    </source>
</evidence>
<sequence>MDELILGLFRSNVRELDELTQRKLFMTYREFVYRYIYLMLHDHAFTEDVIQEGFIKAMEFGPKTKADSNIKAWLMQVTRRTAIDFIRKNKKYHLVFDLESVIIYENSELLNPTSEIVEKTLQNELLLEALNELRLNQRIILVMRYIEYMSYKEIAKELNINEHALGKRIERAKKSLANLFKGKWGENHEV</sequence>
<dbReference type="InterPro" id="IPR007627">
    <property type="entry name" value="RNA_pol_sigma70_r2"/>
</dbReference>
<reference evidence="8" key="1">
    <citation type="submission" date="2016-08" db="EMBL/GenBank/DDBJ databases">
        <title>Complete Genome Seqeunce of Paenibacillus sp. BIHB 4019 from tea rhizoplane.</title>
        <authorList>
            <person name="Thakur R."/>
            <person name="Swarnkar M.K."/>
            <person name="Gulati A."/>
        </authorList>
    </citation>
    <scope>NUCLEOTIDE SEQUENCE [LARGE SCALE GENOMIC DNA]</scope>
    <source>
        <strain evidence="8">BIHB4019</strain>
    </source>
</reference>
<keyword evidence="5" id="KW-0804">Transcription</keyword>
<dbReference type="Gene3D" id="1.10.10.10">
    <property type="entry name" value="Winged helix-like DNA-binding domain superfamily/Winged helix DNA-binding domain"/>
    <property type="match status" value="1"/>
</dbReference>
<proteinExistence type="inferred from homology"/>
<feature type="domain" description="RNA polymerase sigma factor 70 region 4 type 2" evidence="7">
    <location>
        <begin position="124"/>
        <end position="176"/>
    </location>
</feature>
<dbReference type="AlphaFoldDB" id="A0A1B2DD76"/>
<dbReference type="RefSeq" id="WP_099517050.1">
    <property type="nucleotide sequence ID" value="NZ_CP016808.1"/>
</dbReference>
<evidence type="ECO:0008006" key="9">
    <source>
        <dbReference type="Google" id="ProtNLM"/>
    </source>
</evidence>
<dbReference type="InterPro" id="IPR013325">
    <property type="entry name" value="RNA_pol_sigma_r2"/>
</dbReference>
<accession>A0A1B2DD76</accession>
<organism evidence="8">
    <name type="scientific">Paenibacillus sp. BIHB 4019</name>
    <dbReference type="NCBI Taxonomy" id="1870819"/>
    <lineage>
        <taxon>Bacteria</taxon>
        <taxon>Bacillati</taxon>
        <taxon>Bacillota</taxon>
        <taxon>Bacilli</taxon>
        <taxon>Bacillales</taxon>
        <taxon>Paenibacillaceae</taxon>
        <taxon>Paenibacillus</taxon>
    </lineage>
</organism>
<dbReference type="SUPFAM" id="SSF88946">
    <property type="entry name" value="Sigma2 domain of RNA polymerase sigma factors"/>
    <property type="match status" value="1"/>
</dbReference>
<dbReference type="PANTHER" id="PTHR43133">
    <property type="entry name" value="RNA POLYMERASE ECF-TYPE SIGMA FACTO"/>
    <property type="match status" value="1"/>
</dbReference>
<dbReference type="GO" id="GO:0006352">
    <property type="term" value="P:DNA-templated transcription initiation"/>
    <property type="evidence" value="ECO:0007669"/>
    <property type="project" value="InterPro"/>
</dbReference>
<gene>
    <name evidence="8" type="ORF">BBD42_03660</name>
</gene>
<protein>
    <recommendedName>
        <fullName evidence="9">RNA polymerase sigma factor</fullName>
    </recommendedName>
</protein>
<dbReference type="GO" id="GO:0003677">
    <property type="term" value="F:DNA binding"/>
    <property type="evidence" value="ECO:0007669"/>
    <property type="project" value="UniProtKB-KW"/>
</dbReference>
<dbReference type="InterPro" id="IPR014284">
    <property type="entry name" value="RNA_pol_sigma-70_dom"/>
</dbReference>
<dbReference type="PANTHER" id="PTHR43133:SF8">
    <property type="entry name" value="RNA POLYMERASE SIGMA FACTOR HI_1459-RELATED"/>
    <property type="match status" value="1"/>
</dbReference>
<feature type="domain" description="RNA polymerase sigma-70 region 2" evidence="6">
    <location>
        <begin position="24"/>
        <end position="91"/>
    </location>
</feature>
<evidence type="ECO:0000256" key="5">
    <source>
        <dbReference type="ARBA" id="ARBA00023163"/>
    </source>
</evidence>
<dbReference type="EMBL" id="CP016808">
    <property type="protein sequence ID" value="ANY65658.1"/>
    <property type="molecule type" value="Genomic_DNA"/>
</dbReference>
<dbReference type="Pfam" id="PF04542">
    <property type="entry name" value="Sigma70_r2"/>
    <property type="match status" value="1"/>
</dbReference>
<dbReference type="NCBIfam" id="TIGR02937">
    <property type="entry name" value="sigma70-ECF"/>
    <property type="match status" value="1"/>
</dbReference>
<comment type="similarity">
    <text evidence="1">Belongs to the sigma-70 factor family. ECF subfamily.</text>
</comment>
<dbReference type="Pfam" id="PF08281">
    <property type="entry name" value="Sigma70_r4_2"/>
    <property type="match status" value="1"/>
</dbReference>
<evidence type="ECO:0000256" key="2">
    <source>
        <dbReference type="ARBA" id="ARBA00023015"/>
    </source>
</evidence>
<dbReference type="SUPFAM" id="SSF88659">
    <property type="entry name" value="Sigma3 and sigma4 domains of RNA polymerase sigma factors"/>
    <property type="match status" value="1"/>
</dbReference>
<evidence type="ECO:0000259" key="7">
    <source>
        <dbReference type="Pfam" id="PF08281"/>
    </source>
</evidence>
<keyword evidence="4" id="KW-0238">DNA-binding</keyword>